<accession>A0A2N3WF47</accession>
<evidence type="ECO:0000313" key="1">
    <source>
        <dbReference type="EMBL" id="MBB2505961.1"/>
    </source>
</evidence>
<reference evidence="1 4" key="2">
    <citation type="submission" date="2020-08" db="EMBL/GenBank/DDBJ databases">
        <title>Amycolatopsis echigonensis JCM 21831.</title>
        <authorList>
            <person name="Tedsree N."/>
            <person name="Kuncharoen N."/>
            <person name="Likhitwitayawuid K."/>
            <person name="Tanasupawat S."/>
        </authorList>
    </citation>
    <scope>NUCLEOTIDE SEQUENCE [LARGE SCALE GENOMIC DNA]</scope>
    <source>
        <strain evidence="1 4">JCM 21831</strain>
    </source>
</reference>
<sequence length="271" mass="29536">MSTSTTHDFYLGRGPDAEWLGSAHLNSCACNGLDEIEQARSEGGFTTLVDFFLHAAEIDKAGEVTHPGREWPWPWPTSHGTDYVHAFDTGVVWTAIRGDRWSMRAGEYIPPGPEENPLVFPHGRDTCGYTGIDAADTTARRYGPLLGDTHRHDLYQLGLRILADLTGPPGPGAPDALDELRAQLSPHLRYAIAADESAVELEFEVFGYRDGDPAAEATAHALAMLPALYGWTDPSGGPPRFDVRAHIADDNRHTTHPVLADARARAVLTAY</sequence>
<dbReference type="OrthoDB" id="3601896at2"/>
<keyword evidence="3" id="KW-1185">Reference proteome</keyword>
<dbReference type="EMBL" id="JACJHR010000133">
    <property type="protein sequence ID" value="MBB2505961.1"/>
    <property type="molecule type" value="Genomic_DNA"/>
</dbReference>
<accession>A0A8E1W8A5</accession>
<dbReference type="AlphaFoldDB" id="A0A2N3WF47"/>
<gene>
    <name evidence="2" type="ORF">ATK30_3255</name>
    <name evidence="1" type="ORF">H5411_43485</name>
</gene>
<organism evidence="2 3">
    <name type="scientific">Amycolatopsis echigonensis</name>
    <dbReference type="NCBI Taxonomy" id="2576905"/>
    <lineage>
        <taxon>Bacteria</taxon>
        <taxon>Bacillati</taxon>
        <taxon>Actinomycetota</taxon>
        <taxon>Actinomycetes</taxon>
        <taxon>Pseudonocardiales</taxon>
        <taxon>Pseudonocardiaceae</taxon>
        <taxon>Amycolatopsis</taxon>
    </lineage>
</organism>
<name>A0A2N3WF47_9PSEU</name>
<protein>
    <submittedName>
        <fullName evidence="2">Uncharacterized protein</fullName>
    </submittedName>
</protein>
<dbReference type="Proteomes" id="UP000233750">
    <property type="component" value="Unassembled WGS sequence"/>
</dbReference>
<proteinExistence type="predicted"/>
<comment type="caution">
    <text evidence="2">The sequence shown here is derived from an EMBL/GenBank/DDBJ whole genome shotgun (WGS) entry which is preliminary data.</text>
</comment>
<evidence type="ECO:0000313" key="4">
    <source>
        <dbReference type="Proteomes" id="UP000550260"/>
    </source>
</evidence>
<dbReference type="RefSeq" id="WP_101436275.1">
    <property type="nucleotide sequence ID" value="NZ_JACJHR010000133.1"/>
</dbReference>
<reference evidence="2 3" key="1">
    <citation type="submission" date="2017-12" db="EMBL/GenBank/DDBJ databases">
        <title>Sequencing the genomes of 1000 Actinobacteria strains.</title>
        <authorList>
            <person name="Klenk H.-P."/>
        </authorList>
    </citation>
    <scope>NUCLEOTIDE SEQUENCE [LARGE SCALE GENOMIC DNA]</scope>
    <source>
        <strain evidence="2 3">DSM 45165</strain>
    </source>
</reference>
<dbReference type="Proteomes" id="UP000550260">
    <property type="component" value="Unassembled WGS sequence"/>
</dbReference>
<dbReference type="EMBL" id="PJMY01000003">
    <property type="protein sequence ID" value="PKV92451.1"/>
    <property type="molecule type" value="Genomic_DNA"/>
</dbReference>
<evidence type="ECO:0000313" key="3">
    <source>
        <dbReference type="Proteomes" id="UP000233750"/>
    </source>
</evidence>
<evidence type="ECO:0000313" key="2">
    <source>
        <dbReference type="EMBL" id="PKV92451.1"/>
    </source>
</evidence>